<evidence type="ECO:0000313" key="2">
    <source>
        <dbReference type="EMBL" id="KAJ1142726.1"/>
    </source>
</evidence>
<keyword evidence="3" id="KW-1185">Reference proteome</keyword>
<dbReference type="EMBL" id="JANPWB010000010">
    <property type="protein sequence ID" value="KAJ1142726.1"/>
    <property type="molecule type" value="Genomic_DNA"/>
</dbReference>
<accession>A0AAV7QQH4</accession>
<evidence type="ECO:0000256" key="1">
    <source>
        <dbReference type="SAM" id="MobiDB-lite"/>
    </source>
</evidence>
<gene>
    <name evidence="2" type="ORF">NDU88_009039</name>
</gene>
<name>A0AAV7QQH4_PLEWA</name>
<dbReference type="Proteomes" id="UP001066276">
    <property type="component" value="Chromosome 6"/>
</dbReference>
<dbReference type="AlphaFoldDB" id="A0AAV7QQH4"/>
<protein>
    <submittedName>
        <fullName evidence="2">Uncharacterized protein</fullName>
    </submittedName>
</protein>
<evidence type="ECO:0000313" key="3">
    <source>
        <dbReference type="Proteomes" id="UP001066276"/>
    </source>
</evidence>
<reference evidence="2" key="1">
    <citation type="journal article" date="2022" name="bioRxiv">
        <title>Sequencing and chromosome-scale assembly of the giantPleurodeles waltlgenome.</title>
        <authorList>
            <person name="Brown T."/>
            <person name="Elewa A."/>
            <person name="Iarovenko S."/>
            <person name="Subramanian E."/>
            <person name="Araus A.J."/>
            <person name="Petzold A."/>
            <person name="Susuki M."/>
            <person name="Suzuki K.-i.T."/>
            <person name="Hayashi T."/>
            <person name="Toyoda A."/>
            <person name="Oliveira C."/>
            <person name="Osipova E."/>
            <person name="Leigh N.D."/>
            <person name="Simon A."/>
            <person name="Yun M.H."/>
        </authorList>
    </citation>
    <scope>NUCLEOTIDE SEQUENCE</scope>
    <source>
        <strain evidence="2">20211129_DDA</strain>
        <tissue evidence="2">Liver</tissue>
    </source>
</reference>
<sequence length="150" mass="16566">MGTLRASMTRFPVSRETLQDFRGSGEKGAGAEREGEHDEVRTRRRSLVEERDEEDERVAVTRDKEKGVYHGEDLGLVPLLIASHSGEIYSGTWHGASNGERIAGKSHWCPGTLPRAQSHPRWSLILGGYVQAQGLWAATQRRKGSIGPCS</sequence>
<organism evidence="2 3">
    <name type="scientific">Pleurodeles waltl</name>
    <name type="common">Iberian ribbed newt</name>
    <dbReference type="NCBI Taxonomy" id="8319"/>
    <lineage>
        <taxon>Eukaryota</taxon>
        <taxon>Metazoa</taxon>
        <taxon>Chordata</taxon>
        <taxon>Craniata</taxon>
        <taxon>Vertebrata</taxon>
        <taxon>Euteleostomi</taxon>
        <taxon>Amphibia</taxon>
        <taxon>Batrachia</taxon>
        <taxon>Caudata</taxon>
        <taxon>Salamandroidea</taxon>
        <taxon>Salamandridae</taxon>
        <taxon>Pleurodelinae</taxon>
        <taxon>Pleurodeles</taxon>
    </lineage>
</organism>
<feature type="compositionally biased region" description="Basic and acidic residues" evidence="1">
    <location>
        <begin position="17"/>
        <end position="49"/>
    </location>
</feature>
<feature type="region of interest" description="Disordered" evidence="1">
    <location>
        <begin position="1"/>
        <end position="58"/>
    </location>
</feature>
<proteinExistence type="predicted"/>
<comment type="caution">
    <text evidence="2">The sequence shown here is derived from an EMBL/GenBank/DDBJ whole genome shotgun (WGS) entry which is preliminary data.</text>
</comment>